<dbReference type="InterPro" id="IPR036259">
    <property type="entry name" value="MFS_trans_sf"/>
</dbReference>
<feature type="transmembrane region" description="Helical" evidence="7">
    <location>
        <begin position="473"/>
        <end position="493"/>
    </location>
</feature>
<sequence>MSPDRRTGRSESTVGEPPVGTEEQEREVLSQGRKYLLLAVFCLGVFIDVMGVCAFYILTGPVALDLDIRFEAQTWIITSFAVTFAAFLLFWGRVSDLYSPTPVFAYGFLTLGILNLVISFQTNAYAFLILRAISGIAGSCLIPASYRLISAVFNADELPRAFTIYGLCGSLGASLGVPIGGLVELIRADGQLSGWRWYFRITTVLIVPISLWSLKAFPKQRGEAASDTNKWKRLDVPGTLLMLVAILLLILGLTLGASYGFGTASFLAPFLISLPLFPLFFYWQSRLSADLALVPSNTWKIPNFTLWTVLAIFTSAWWTCNQVPQIEVFVRERGDSSIIAAMRILPEGISSLACSGILIAFPIICSYPRYTYTFGQIGGMAAYVLFIYSDGQVGTQYWKFGFTGATIGSFCNNVAATSVIVGAMTTSPPSQAGVVGAILQTAIQAGNAIALAVQAGLLTIHPGGIEDWANVRASFWFMFAWGGACLVGFHIFYRAPILDGKGKRVVVTH</sequence>
<dbReference type="GO" id="GO:0016020">
    <property type="term" value="C:membrane"/>
    <property type="evidence" value="ECO:0007669"/>
    <property type="project" value="UniProtKB-SubCell"/>
</dbReference>
<dbReference type="SUPFAM" id="SSF103473">
    <property type="entry name" value="MFS general substrate transporter"/>
    <property type="match status" value="1"/>
</dbReference>
<evidence type="ECO:0000259" key="8">
    <source>
        <dbReference type="PROSITE" id="PS50850"/>
    </source>
</evidence>
<feature type="transmembrane region" description="Helical" evidence="7">
    <location>
        <begin position="195"/>
        <end position="214"/>
    </location>
</feature>
<feature type="transmembrane region" description="Helical" evidence="7">
    <location>
        <begin position="70"/>
        <end position="91"/>
    </location>
</feature>
<feature type="transmembrane region" description="Helical" evidence="7">
    <location>
        <begin position="128"/>
        <end position="149"/>
    </location>
</feature>
<comment type="caution">
    <text evidence="9">The sequence shown here is derived from an EMBL/GenBank/DDBJ whole genome shotgun (WGS) entry which is preliminary data.</text>
</comment>
<evidence type="ECO:0000256" key="6">
    <source>
        <dbReference type="SAM" id="MobiDB-lite"/>
    </source>
</evidence>
<feature type="transmembrane region" description="Helical" evidence="7">
    <location>
        <begin position="433"/>
        <end position="453"/>
    </location>
</feature>
<feature type="region of interest" description="Disordered" evidence="6">
    <location>
        <begin position="1"/>
        <end position="24"/>
    </location>
</feature>
<dbReference type="InterPro" id="IPR020846">
    <property type="entry name" value="MFS_dom"/>
</dbReference>
<evidence type="ECO:0000256" key="5">
    <source>
        <dbReference type="ARBA" id="ARBA00023136"/>
    </source>
</evidence>
<dbReference type="GO" id="GO:0022857">
    <property type="term" value="F:transmembrane transporter activity"/>
    <property type="evidence" value="ECO:0007669"/>
    <property type="project" value="InterPro"/>
</dbReference>
<feature type="transmembrane region" description="Helical" evidence="7">
    <location>
        <begin position="234"/>
        <end position="255"/>
    </location>
</feature>
<keyword evidence="10" id="KW-1185">Reference proteome</keyword>
<accession>A0AA38HAS5</accession>
<keyword evidence="4 7" id="KW-1133">Transmembrane helix</keyword>
<evidence type="ECO:0000256" key="1">
    <source>
        <dbReference type="ARBA" id="ARBA00004141"/>
    </source>
</evidence>
<feature type="transmembrane region" description="Helical" evidence="7">
    <location>
        <begin position="103"/>
        <end position="122"/>
    </location>
</feature>
<organism evidence="9 10">
    <name type="scientific">Dioszegia hungarica</name>
    <dbReference type="NCBI Taxonomy" id="4972"/>
    <lineage>
        <taxon>Eukaryota</taxon>
        <taxon>Fungi</taxon>
        <taxon>Dikarya</taxon>
        <taxon>Basidiomycota</taxon>
        <taxon>Agaricomycotina</taxon>
        <taxon>Tremellomycetes</taxon>
        <taxon>Tremellales</taxon>
        <taxon>Bulleribasidiaceae</taxon>
        <taxon>Dioszegia</taxon>
    </lineage>
</organism>
<dbReference type="Pfam" id="PF07690">
    <property type="entry name" value="MFS_1"/>
    <property type="match status" value="1"/>
</dbReference>
<dbReference type="PANTHER" id="PTHR42718">
    <property type="entry name" value="MAJOR FACILITATOR SUPERFAMILY MULTIDRUG TRANSPORTER MFSC"/>
    <property type="match status" value="1"/>
</dbReference>
<evidence type="ECO:0000256" key="7">
    <source>
        <dbReference type="SAM" id="Phobius"/>
    </source>
</evidence>
<evidence type="ECO:0000256" key="4">
    <source>
        <dbReference type="ARBA" id="ARBA00022989"/>
    </source>
</evidence>
<dbReference type="EMBL" id="JAKWFO010000004">
    <property type="protein sequence ID" value="KAI9637493.1"/>
    <property type="molecule type" value="Genomic_DNA"/>
</dbReference>
<evidence type="ECO:0000313" key="9">
    <source>
        <dbReference type="EMBL" id="KAI9637493.1"/>
    </source>
</evidence>
<feature type="transmembrane region" description="Helical" evidence="7">
    <location>
        <begin position="161"/>
        <end position="183"/>
    </location>
</feature>
<reference evidence="9" key="1">
    <citation type="journal article" date="2022" name="G3 (Bethesda)">
        <title>High quality genome of the basidiomycete yeast Dioszegia hungarica PDD-24b-2 isolated from cloud water.</title>
        <authorList>
            <person name="Jarrige D."/>
            <person name="Haridas S."/>
            <person name="Bleykasten-Grosshans C."/>
            <person name="Joly M."/>
            <person name="Nadalig T."/>
            <person name="Sancelme M."/>
            <person name="Vuilleumier S."/>
            <person name="Grigoriev I.V."/>
            <person name="Amato P."/>
            <person name="Bringel F."/>
        </authorList>
    </citation>
    <scope>NUCLEOTIDE SEQUENCE</scope>
    <source>
        <strain evidence="9">PDD-24b-2</strain>
    </source>
</reference>
<dbReference type="GeneID" id="77726067"/>
<evidence type="ECO:0000256" key="3">
    <source>
        <dbReference type="ARBA" id="ARBA00022692"/>
    </source>
</evidence>
<keyword evidence="3 7" id="KW-0812">Transmembrane</keyword>
<proteinExistence type="predicted"/>
<dbReference type="InterPro" id="IPR011701">
    <property type="entry name" value="MFS"/>
</dbReference>
<keyword evidence="2" id="KW-0813">Transport</keyword>
<dbReference type="PROSITE" id="PS50850">
    <property type="entry name" value="MFS"/>
    <property type="match status" value="1"/>
</dbReference>
<evidence type="ECO:0000313" key="10">
    <source>
        <dbReference type="Proteomes" id="UP001164286"/>
    </source>
</evidence>
<keyword evidence="5 7" id="KW-0472">Membrane</keyword>
<evidence type="ECO:0000256" key="2">
    <source>
        <dbReference type="ARBA" id="ARBA00022448"/>
    </source>
</evidence>
<comment type="subcellular location">
    <subcellularLocation>
        <location evidence="1">Membrane</location>
        <topology evidence="1">Multi-pass membrane protein</topology>
    </subcellularLocation>
</comment>
<gene>
    <name evidence="9" type="ORF">MKK02DRAFT_24257</name>
</gene>
<feature type="domain" description="Major facilitator superfamily (MFS) profile" evidence="8">
    <location>
        <begin position="37"/>
        <end position="509"/>
    </location>
</feature>
<dbReference type="AlphaFoldDB" id="A0AA38HAS5"/>
<feature type="transmembrane region" description="Helical" evidence="7">
    <location>
        <begin position="35"/>
        <end position="58"/>
    </location>
</feature>
<dbReference type="Proteomes" id="UP001164286">
    <property type="component" value="Unassembled WGS sequence"/>
</dbReference>
<dbReference type="RefSeq" id="XP_052947270.1">
    <property type="nucleotide sequence ID" value="XM_053086866.1"/>
</dbReference>
<feature type="transmembrane region" description="Helical" evidence="7">
    <location>
        <begin position="304"/>
        <end position="324"/>
    </location>
</feature>
<protein>
    <submittedName>
        <fullName evidence="9">Major facilitator superfamily domain-containing protein</fullName>
    </submittedName>
</protein>
<feature type="transmembrane region" description="Helical" evidence="7">
    <location>
        <begin position="344"/>
        <end position="363"/>
    </location>
</feature>
<feature type="transmembrane region" description="Helical" evidence="7">
    <location>
        <begin position="261"/>
        <end position="283"/>
    </location>
</feature>
<dbReference type="Gene3D" id="1.20.1250.20">
    <property type="entry name" value="MFS general substrate transporter like domains"/>
    <property type="match status" value="1"/>
</dbReference>
<dbReference type="PANTHER" id="PTHR42718:SF9">
    <property type="entry name" value="MAJOR FACILITATOR SUPERFAMILY MULTIDRUG TRANSPORTER MFSC"/>
    <property type="match status" value="1"/>
</dbReference>
<feature type="transmembrane region" description="Helical" evidence="7">
    <location>
        <begin position="400"/>
        <end position="421"/>
    </location>
</feature>
<name>A0AA38HAS5_9TREE</name>
<feature type="transmembrane region" description="Helical" evidence="7">
    <location>
        <begin position="370"/>
        <end position="388"/>
    </location>
</feature>